<evidence type="ECO:0000313" key="1">
    <source>
        <dbReference type="EMBL" id="ERH15455.1"/>
    </source>
</evidence>
<gene>
    <name evidence="1" type="ORF">HMPREF1549_03301</name>
</gene>
<dbReference type="EMBL" id="AWSD01000402">
    <property type="protein sequence ID" value="ERH15455.1"/>
    <property type="molecule type" value="Genomic_DNA"/>
</dbReference>
<protein>
    <submittedName>
        <fullName evidence="1">Uncharacterized protein</fullName>
    </submittedName>
</protein>
<dbReference type="AlphaFoldDB" id="U1PG12"/>
<comment type="caution">
    <text evidence="1">The sequence shown here is derived from an EMBL/GenBank/DDBJ whole genome shotgun (WGS) entry which is preliminary data.</text>
</comment>
<evidence type="ECO:0000313" key="2">
    <source>
        <dbReference type="Proteomes" id="UP000016498"/>
    </source>
</evidence>
<reference evidence="1 2" key="1">
    <citation type="submission" date="2013-06" db="EMBL/GenBank/DDBJ databases">
        <authorList>
            <person name="Weinstock G."/>
            <person name="Sodergren E."/>
            <person name="Lobos E.A."/>
            <person name="Fulton L."/>
            <person name="Fulton R."/>
            <person name="Courtney L."/>
            <person name="Fronick C."/>
            <person name="O'Laughlin M."/>
            <person name="Godfrey J."/>
            <person name="Wilson R.M."/>
            <person name="Miner T."/>
            <person name="Farmer C."/>
            <person name="Delehaunty K."/>
            <person name="Cordes M."/>
            <person name="Minx P."/>
            <person name="Tomlinson C."/>
            <person name="Chen J."/>
            <person name="Wollam A."/>
            <person name="Pepin K.H."/>
            <person name="Bhonagiri V."/>
            <person name="Zhang X."/>
            <person name="Warren W."/>
            <person name="Mitreva M."/>
            <person name="Mardis E.R."/>
            <person name="Wilson R.K."/>
        </authorList>
    </citation>
    <scope>NUCLEOTIDE SEQUENCE [LARGE SCALE GENOMIC DNA]</scope>
    <source>
        <strain evidence="1 2">F0510</strain>
    </source>
</reference>
<proteinExistence type="predicted"/>
<accession>U1PG12</accession>
<name>U1PG12_9ACTO</name>
<sequence>KPTSKPRPHQSVTSQGNLTSYTIRSLIHAGRLKDHLTATTYPLR</sequence>
<dbReference type="HOGENOM" id="CLU_3208960_0_0_11"/>
<dbReference type="Proteomes" id="UP000016498">
    <property type="component" value="Unassembled WGS sequence"/>
</dbReference>
<feature type="non-terminal residue" evidence="1">
    <location>
        <position position="1"/>
    </location>
</feature>
<organism evidence="1 2">
    <name type="scientific">Actinomyces johnsonii F0510</name>
    <dbReference type="NCBI Taxonomy" id="1227262"/>
    <lineage>
        <taxon>Bacteria</taxon>
        <taxon>Bacillati</taxon>
        <taxon>Actinomycetota</taxon>
        <taxon>Actinomycetes</taxon>
        <taxon>Actinomycetales</taxon>
        <taxon>Actinomycetaceae</taxon>
        <taxon>Actinomyces</taxon>
    </lineage>
</organism>